<evidence type="ECO:0000313" key="1">
    <source>
        <dbReference type="EMBL" id="KKK87313.1"/>
    </source>
</evidence>
<sequence length="168" mass="18186">MVLFPPTISWVNYGWETVYGTETGTKDKVFGHGVRVTSLTRRNNVESVFGLGARNAQKLKEKQFEGAISMEFNLANPWFFRGVLGAAPTTAGGGPYTHSWAESDTVVSMTLENNISNEDKSVAALLGCKVTTCVITAAIGELAKVRLDMLYSNESHDNSTAAIVAESF</sequence>
<dbReference type="Pfam" id="PF18906">
    <property type="entry name" value="Phage_tube_2"/>
    <property type="match status" value="1"/>
</dbReference>
<dbReference type="AlphaFoldDB" id="A0A0F8Z102"/>
<feature type="non-terminal residue" evidence="1">
    <location>
        <position position="168"/>
    </location>
</feature>
<accession>A0A0F8Z102</accession>
<dbReference type="EMBL" id="LAZR01050459">
    <property type="protein sequence ID" value="KKK87313.1"/>
    <property type="molecule type" value="Genomic_DNA"/>
</dbReference>
<reference evidence="1" key="1">
    <citation type="journal article" date="2015" name="Nature">
        <title>Complex archaea that bridge the gap between prokaryotes and eukaryotes.</title>
        <authorList>
            <person name="Spang A."/>
            <person name="Saw J.H."/>
            <person name="Jorgensen S.L."/>
            <person name="Zaremba-Niedzwiedzka K."/>
            <person name="Martijn J."/>
            <person name="Lind A.E."/>
            <person name="van Eijk R."/>
            <person name="Schleper C."/>
            <person name="Guy L."/>
            <person name="Ettema T.J."/>
        </authorList>
    </citation>
    <scope>NUCLEOTIDE SEQUENCE</scope>
</reference>
<dbReference type="InterPro" id="IPR044000">
    <property type="entry name" value="Phage_tube_2"/>
</dbReference>
<proteinExistence type="predicted"/>
<name>A0A0F8Z102_9ZZZZ</name>
<protein>
    <submittedName>
        <fullName evidence="1">Uncharacterized protein</fullName>
    </submittedName>
</protein>
<organism evidence="1">
    <name type="scientific">marine sediment metagenome</name>
    <dbReference type="NCBI Taxonomy" id="412755"/>
    <lineage>
        <taxon>unclassified sequences</taxon>
        <taxon>metagenomes</taxon>
        <taxon>ecological metagenomes</taxon>
    </lineage>
</organism>
<gene>
    <name evidence="1" type="ORF">LCGC14_2754520</name>
</gene>
<comment type="caution">
    <text evidence="1">The sequence shown here is derived from an EMBL/GenBank/DDBJ whole genome shotgun (WGS) entry which is preliminary data.</text>
</comment>